<dbReference type="RefSeq" id="WP_114348502.1">
    <property type="nucleotide sequence ID" value="NZ_QPJL01000004.1"/>
</dbReference>
<dbReference type="Proteomes" id="UP000253345">
    <property type="component" value="Unassembled WGS sequence"/>
</dbReference>
<accession>A0A368Z4B0</accession>
<dbReference type="AlphaFoldDB" id="A0A368Z4B0"/>
<organism evidence="1 2">
    <name type="scientific">Paracoccus lutimaris</name>
    <dbReference type="NCBI Taxonomy" id="1490030"/>
    <lineage>
        <taxon>Bacteria</taxon>
        <taxon>Pseudomonadati</taxon>
        <taxon>Pseudomonadota</taxon>
        <taxon>Alphaproteobacteria</taxon>
        <taxon>Rhodobacterales</taxon>
        <taxon>Paracoccaceae</taxon>
        <taxon>Paracoccus</taxon>
    </lineage>
</organism>
<dbReference type="OrthoDB" id="7353193at2"/>
<keyword evidence="2" id="KW-1185">Reference proteome</keyword>
<dbReference type="Gene3D" id="3.40.50.1820">
    <property type="entry name" value="alpha/beta hydrolase"/>
    <property type="match status" value="1"/>
</dbReference>
<protein>
    <recommendedName>
        <fullName evidence="3">PGAP1-like protein</fullName>
    </recommendedName>
</protein>
<dbReference type="SUPFAM" id="SSF53474">
    <property type="entry name" value="alpha/beta-Hydrolases"/>
    <property type="match status" value="1"/>
</dbReference>
<comment type="caution">
    <text evidence="1">The sequence shown here is derived from an EMBL/GenBank/DDBJ whole genome shotgun (WGS) entry which is preliminary data.</text>
</comment>
<evidence type="ECO:0000313" key="2">
    <source>
        <dbReference type="Proteomes" id="UP000253345"/>
    </source>
</evidence>
<gene>
    <name evidence="1" type="ORF">DFP89_104176</name>
</gene>
<name>A0A368Z4B0_9RHOB</name>
<proteinExistence type="predicted"/>
<sequence>MAGGTAVCPADVIVPVILLPGIMGSRLKSGNQIVWDPDSKGLMIRHYALNAGSVPGPDLFRTRERSNVRAAAAKRKALLVGNRFDKNFLKPVEFAPVAGLTAAQVSRNWSSVSLSSYGPILRDMESSFPARLTHEVRKHNPQFNLVRMPVYACGYNWSASNYDSGKAAAAHIKTWVAEARKWAAANDAQCPGAILVTHSMGGFVARSAALMHGAAGDILAVISTVMPTDGAPAAYKRFHFGFENPGIGAELGSYVVLGRQGSLVTALLGHMPGAQELLPNKRYRANDSSRQWLHILNPARNLVGNAISGGAGYLHLPKANPYTEIYRKKDKMYRAANPDWLFPEALPKGDPFDEFLRHNQVAEAWHDRIYSAGDFHELTYMCHSADPGMKTYDFISWRPDMTGGSLGRSVKESNITIKEGATPNYRREHVVWGNEGDKHIDGGYLGLGTDWTIAAPVGSGDRTVPISASTLRISGKRRAVHHPGYEHEAAIRARVVIDWVRGRMAEVLGSCELYQ</sequence>
<evidence type="ECO:0008006" key="3">
    <source>
        <dbReference type="Google" id="ProtNLM"/>
    </source>
</evidence>
<dbReference type="InterPro" id="IPR029058">
    <property type="entry name" value="AB_hydrolase_fold"/>
</dbReference>
<reference evidence="1 2" key="1">
    <citation type="submission" date="2018-07" db="EMBL/GenBank/DDBJ databases">
        <title>Genomic Encyclopedia of Type Strains, Phase III (KMG-III): the genomes of soil and plant-associated and newly described type strains.</title>
        <authorList>
            <person name="Whitman W."/>
        </authorList>
    </citation>
    <scope>NUCLEOTIDE SEQUENCE [LARGE SCALE GENOMIC DNA]</scope>
    <source>
        <strain evidence="1 2">CECT 8525</strain>
    </source>
</reference>
<evidence type="ECO:0000313" key="1">
    <source>
        <dbReference type="EMBL" id="RCW86789.1"/>
    </source>
</evidence>
<dbReference type="EMBL" id="QPJL01000004">
    <property type="protein sequence ID" value="RCW86789.1"/>
    <property type="molecule type" value="Genomic_DNA"/>
</dbReference>